<evidence type="ECO:0000256" key="1">
    <source>
        <dbReference type="ARBA" id="ARBA00011738"/>
    </source>
</evidence>
<dbReference type="GO" id="GO:0016835">
    <property type="term" value="F:carbon-oxygen lyase activity"/>
    <property type="evidence" value="ECO:0007669"/>
    <property type="project" value="UniProtKB-UniRule"/>
</dbReference>
<protein>
    <recommendedName>
        <fullName evidence="9 12">N-acetylmuramic acid 6-phosphate etherase</fullName>
        <shortName evidence="12">MurNAc-6-P etherase</shortName>
        <ecNumber evidence="8 12">4.2.1.126</ecNumber>
    </recommendedName>
    <alternativeName>
        <fullName evidence="11 12">N-acetylmuramic acid 6-phosphate hydrolase</fullName>
    </alternativeName>
    <alternativeName>
        <fullName evidence="10 12">N-acetylmuramic acid 6-phosphate lyase</fullName>
    </alternativeName>
</protein>
<dbReference type="EC" id="4.2.1.126" evidence="8 12"/>
<dbReference type="Pfam" id="PF22645">
    <property type="entry name" value="GKRP_SIS_N"/>
    <property type="match status" value="1"/>
</dbReference>
<reference evidence="14 15" key="1">
    <citation type="submission" date="2020-07" db="EMBL/GenBank/DDBJ databases">
        <title>Thermoactinomyces phylogeny.</title>
        <authorList>
            <person name="Dunlap C."/>
        </authorList>
    </citation>
    <scope>NUCLEOTIDE SEQUENCE [LARGE SCALE GENOMIC DNA]</scope>
    <source>
        <strain evidence="14 15">AMNI-1</strain>
    </source>
</reference>
<dbReference type="Gene3D" id="3.40.50.10490">
    <property type="entry name" value="Glucose-6-phosphate isomerase like protein, domain 1"/>
    <property type="match status" value="1"/>
</dbReference>
<dbReference type="InterPro" id="IPR005486">
    <property type="entry name" value="Glucokinase_regulatory_CS"/>
</dbReference>
<dbReference type="GO" id="GO:0097173">
    <property type="term" value="P:N-acetylmuramic acid catabolic process"/>
    <property type="evidence" value="ECO:0007669"/>
    <property type="project" value="UniProtKB-UniPathway"/>
</dbReference>
<keyword evidence="15" id="KW-1185">Reference proteome</keyword>
<comment type="pathway">
    <text evidence="12">Amino-sugar metabolism; N-acetylmuramate degradation.</text>
</comment>
<evidence type="ECO:0000256" key="7">
    <source>
        <dbReference type="ARBA" id="ARBA00061234"/>
    </source>
</evidence>
<keyword evidence="2 12" id="KW-0456">Lyase</keyword>
<dbReference type="UniPathway" id="UPA00342"/>
<evidence type="ECO:0000256" key="12">
    <source>
        <dbReference type="HAMAP-Rule" id="MF_00068"/>
    </source>
</evidence>
<dbReference type="FunFam" id="1.10.8.1080:FF:000001">
    <property type="entry name" value="N-acetylmuramic acid 6-phosphate etherase"/>
    <property type="match status" value="1"/>
</dbReference>
<dbReference type="Gene3D" id="1.10.8.1080">
    <property type="match status" value="1"/>
</dbReference>
<dbReference type="PANTHER" id="PTHR10088">
    <property type="entry name" value="GLUCOKINASE REGULATORY PROTEIN"/>
    <property type="match status" value="1"/>
</dbReference>
<comment type="catalytic activity">
    <reaction evidence="4 12">
        <text>N-acetyl-D-muramate 6-phosphate + H2O = N-acetyl-D-glucosamine 6-phosphate + (R)-lactate</text>
        <dbReference type="Rhea" id="RHEA:26410"/>
        <dbReference type="ChEBI" id="CHEBI:15377"/>
        <dbReference type="ChEBI" id="CHEBI:16004"/>
        <dbReference type="ChEBI" id="CHEBI:57513"/>
        <dbReference type="ChEBI" id="CHEBI:58722"/>
        <dbReference type="EC" id="4.2.1.126"/>
    </reaction>
</comment>
<proteinExistence type="inferred from homology"/>
<organism evidence="14 15">
    <name type="scientific">Thermoactinomyces mirandus</name>
    <dbReference type="NCBI Taxonomy" id="2756294"/>
    <lineage>
        <taxon>Bacteria</taxon>
        <taxon>Bacillati</taxon>
        <taxon>Bacillota</taxon>
        <taxon>Bacilli</taxon>
        <taxon>Bacillales</taxon>
        <taxon>Thermoactinomycetaceae</taxon>
        <taxon>Thermoactinomyces</taxon>
    </lineage>
</organism>
<evidence type="ECO:0000313" key="15">
    <source>
        <dbReference type="Proteomes" id="UP000538292"/>
    </source>
</evidence>
<evidence type="ECO:0000256" key="2">
    <source>
        <dbReference type="ARBA" id="ARBA00023239"/>
    </source>
</evidence>
<dbReference type="GO" id="GO:0016803">
    <property type="term" value="F:ether hydrolase activity"/>
    <property type="evidence" value="ECO:0007669"/>
    <property type="project" value="TreeGrafter"/>
</dbReference>
<dbReference type="CDD" id="cd05007">
    <property type="entry name" value="SIS_Etherase"/>
    <property type="match status" value="1"/>
</dbReference>
<dbReference type="FunFam" id="3.40.50.10490:FF:000014">
    <property type="entry name" value="N-acetylmuramic acid 6-phosphate etherase"/>
    <property type="match status" value="1"/>
</dbReference>
<sequence>MGEELRSLMTETRNDRSKQIDVLDTLEILELINEEDQKVALAVQKVLPDIKVAVDFVSQSIIEGGRLIYVGAGTSGRLGVLDAVECPPTFSTPPELVQGLIAGGEKAFTKAVEGAEDREDLGEKDLREIHLTDQDTVIGIAASGRTPYVLGALKYARKVGAKAVALSCNKDALISRVADHAIEVIAGPEVLTGSTRMKAGTAQKMVLNMISTTAMIRLGKVYENLMVDVHISNYKLKKRAISIIQTITGLTENEAEELLQRANNEVKTAIFMHISGLDYSEAKELLERAKGHVREAIALSCPL</sequence>
<comment type="miscellaneous">
    <text evidence="12">A lyase-type mechanism (elimination/hydration) is suggested for the cleavage of the lactyl ether bond of MurNAc 6-phosphate, with the formation of an alpha,beta-unsaturated aldehyde intermediate with (E)-stereochemistry, followed by the syn addition of water to give product.</text>
</comment>
<dbReference type="PROSITE" id="PS01272">
    <property type="entry name" value="GCKR"/>
    <property type="match status" value="1"/>
</dbReference>
<evidence type="ECO:0000256" key="10">
    <source>
        <dbReference type="ARBA" id="ARBA00077905"/>
    </source>
</evidence>
<evidence type="ECO:0000256" key="3">
    <source>
        <dbReference type="ARBA" id="ARBA00023277"/>
    </source>
</evidence>
<dbReference type="InterPro" id="IPR040190">
    <property type="entry name" value="MURQ/GCKR"/>
</dbReference>
<evidence type="ECO:0000256" key="11">
    <source>
        <dbReference type="ARBA" id="ARBA00084049"/>
    </source>
</evidence>
<comment type="pathway">
    <text evidence="5">Amino-sugar metabolism; 1,6-anhydro-N-acetylmuramate degradation.</text>
</comment>
<accession>A0A7W1XS67</accession>
<dbReference type="HAMAP" id="MF_00068">
    <property type="entry name" value="MurQ"/>
    <property type="match status" value="1"/>
</dbReference>
<dbReference type="GO" id="GO:0009254">
    <property type="term" value="P:peptidoglycan turnover"/>
    <property type="evidence" value="ECO:0007669"/>
    <property type="project" value="TreeGrafter"/>
</dbReference>
<dbReference type="InterPro" id="IPR046348">
    <property type="entry name" value="SIS_dom_sf"/>
</dbReference>
<evidence type="ECO:0000313" key="14">
    <source>
        <dbReference type="EMBL" id="MBA4602322.1"/>
    </source>
</evidence>
<dbReference type="SUPFAM" id="SSF53697">
    <property type="entry name" value="SIS domain"/>
    <property type="match status" value="1"/>
</dbReference>
<dbReference type="PROSITE" id="PS51464">
    <property type="entry name" value="SIS"/>
    <property type="match status" value="1"/>
</dbReference>
<comment type="similarity">
    <text evidence="7 12">Belongs to the GCKR-like family. MurNAc-6-P etherase subfamily.</text>
</comment>
<dbReference type="Pfam" id="PF20741">
    <property type="entry name" value="GKRP-like_C"/>
    <property type="match status" value="1"/>
</dbReference>
<dbReference type="PANTHER" id="PTHR10088:SF4">
    <property type="entry name" value="GLUCOKINASE REGULATORY PROTEIN"/>
    <property type="match status" value="1"/>
</dbReference>
<dbReference type="InterPro" id="IPR001347">
    <property type="entry name" value="SIS_dom"/>
</dbReference>
<dbReference type="NCBIfam" id="NF009222">
    <property type="entry name" value="PRK12570.1"/>
    <property type="match status" value="1"/>
</dbReference>
<comment type="function">
    <text evidence="12">Specifically catalyzes the cleavage of the D-lactyl ether substituent of MurNAc 6-phosphate, producing GlcNAc 6-phosphate and D-lactate.</text>
</comment>
<dbReference type="NCBIfam" id="TIGR00274">
    <property type="entry name" value="N-acetylmuramic acid 6-phosphate etherase"/>
    <property type="match status" value="1"/>
</dbReference>
<dbReference type="Proteomes" id="UP000538292">
    <property type="component" value="Unassembled WGS sequence"/>
</dbReference>
<dbReference type="GO" id="GO:0097367">
    <property type="term" value="F:carbohydrate derivative binding"/>
    <property type="evidence" value="ECO:0007669"/>
    <property type="project" value="InterPro"/>
</dbReference>
<dbReference type="AlphaFoldDB" id="A0A7W1XS67"/>
<evidence type="ECO:0000256" key="6">
    <source>
        <dbReference type="ARBA" id="ARBA00060672"/>
    </source>
</evidence>
<evidence type="ECO:0000256" key="9">
    <source>
        <dbReference type="ARBA" id="ARBA00070061"/>
    </source>
</evidence>
<dbReference type="RefSeq" id="WP_181739736.1">
    <property type="nucleotide sequence ID" value="NZ_JACEOL010000029.1"/>
</dbReference>
<evidence type="ECO:0000256" key="5">
    <source>
        <dbReference type="ARBA" id="ARBA00060595"/>
    </source>
</evidence>
<feature type="active site" evidence="12">
    <location>
        <position position="116"/>
    </location>
</feature>
<evidence type="ECO:0000256" key="4">
    <source>
        <dbReference type="ARBA" id="ARBA00051747"/>
    </source>
</evidence>
<dbReference type="InterPro" id="IPR005488">
    <property type="entry name" value="Etherase_MurQ"/>
</dbReference>
<feature type="active site" description="Proton donor" evidence="12">
    <location>
        <position position="85"/>
    </location>
</feature>
<keyword evidence="3 12" id="KW-0119">Carbohydrate metabolism</keyword>
<dbReference type="GO" id="GO:0046348">
    <property type="term" value="P:amino sugar catabolic process"/>
    <property type="evidence" value="ECO:0007669"/>
    <property type="project" value="InterPro"/>
</dbReference>
<comment type="caution">
    <text evidence="14">The sequence shown here is derived from an EMBL/GenBank/DDBJ whole genome shotgun (WGS) entry which is preliminary data.</text>
</comment>
<evidence type="ECO:0000256" key="8">
    <source>
        <dbReference type="ARBA" id="ARBA00067056"/>
    </source>
</evidence>
<dbReference type="EMBL" id="JACEOL010000029">
    <property type="protein sequence ID" value="MBA4602322.1"/>
    <property type="molecule type" value="Genomic_DNA"/>
</dbReference>
<dbReference type="NCBIfam" id="NF003915">
    <property type="entry name" value="PRK05441.1"/>
    <property type="match status" value="1"/>
</dbReference>
<gene>
    <name evidence="12 14" type="primary">murQ</name>
    <name evidence="14" type="ORF">H2C83_08330</name>
</gene>
<comment type="subunit">
    <text evidence="1 12">Homodimer.</text>
</comment>
<name>A0A7W1XS67_9BACL</name>
<evidence type="ECO:0000259" key="13">
    <source>
        <dbReference type="PROSITE" id="PS51464"/>
    </source>
</evidence>
<feature type="domain" description="SIS" evidence="13">
    <location>
        <begin position="57"/>
        <end position="220"/>
    </location>
</feature>
<comment type="pathway">
    <text evidence="6">Cell wall biogenesis.</text>
</comment>